<sequence>MTTQHGWQPCRACHHPGEDVRVEGDWHLRANPGYWGAQAPRVLVLGFSKGATQIAAAAGGQFDAVAFAGMRPRLKAVLDGLGLELDGQSIDEALSASGRVLGAASLIRCGLSVMENGQLKSSGTIMPKAAKASFPLRAMKTCIGRHLAPLPESVETVVMLGTTDAYVKGVKSLMREQFSDFQDVNDVAFRAQDRTWVFASHPSGANGTFGEWVAGDGSTESGRKRLLARAALGHSTDSAPSRTSPPARVSVTDNRPVTTPPPVRPTPPKPTSPVSQAAAPTRLDAHFAQTFHLVSNEGRKVVPVRMKNQDTGLVAFRLAKMGNTKDGQREVTDEAELLRLCETGQYQVRAQPLDKSGPANFVRPLLNHRIVKSPAA</sequence>
<name>A0A4R5U4A4_9GAMM</name>
<dbReference type="EMBL" id="SMTF01000001">
    <property type="protein sequence ID" value="TDK28561.1"/>
    <property type="molecule type" value="Genomic_DNA"/>
</dbReference>
<feature type="compositionally biased region" description="Pro residues" evidence="1">
    <location>
        <begin position="258"/>
        <end position="271"/>
    </location>
</feature>
<feature type="compositionally biased region" description="Polar residues" evidence="1">
    <location>
        <begin position="235"/>
        <end position="244"/>
    </location>
</feature>
<keyword evidence="3" id="KW-1185">Reference proteome</keyword>
<dbReference type="Proteomes" id="UP000294796">
    <property type="component" value="Unassembled WGS sequence"/>
</dbReference>
<dbReference type="OrthoDB" id="7830572at2"/>
<reference evidence="2 3" key="1">
    <citation type="submission" date="2019-03" db="EMBL/GenBank/DDBJ databases">
        <title>Luteimonas zhaokaii sp.nov., isolated from the rectal contents of Plateau pika in Yushu, Qinghai Province, China.</title>
        <authorList>
            <person name="Zhang G."/>
        </authorList>
    </citation>
    <scope>NUCLEOTIDE SEQUENCE [LARGE SCALE GENOMIC DNA]</scope>
    <source>
        <strain evidence="2 3">B9</strain>
    </source>
</reference>
<comment type="caution">
    <text evidence="2">The sequence shown here is derived from an EMBL/GenBank/DDBJ whole genome shotgun (WGS) entry which is preliminary data.</text>
</comment>
<proteinExistence type="predicted"/>
<evidence type="ECO:0000313" key="3">
    <source>
        <dbReference type="Proteomes" id="UP000294796"/>
    </source>
</evidence>
<dbReference type="RefSeq" id="WP_133320382.1">
    <property type="nucleotide sequence ID" value="NZ_SMTF01000001.1"/>
</dbReference>
<evidence type="ECO:0000256" key="1">
    <source>
        <dbReference type="SAM" id="MobiDB-lite"/>
    </source>
</evidence>
<evidence type="ECO:0000313" key="2">
    <source>
        <dbReference type="EMBL" id="TDK28561.1"/>
    </source>
</evidence>
<protein>
    <submittedName>
        <fullName evidence="2">Uncharacterized protein</fullName>
    </submittedName>
</protein>
<gene>
    <name evidence="2" type="ORF">E2F46_01380</name>
</gene>
<organism evidence="2 3">
    <name type="scientific">Luteimonas aestuarii</name>
    <dbReference type="NCBI Taxonomy" id="453837"/>
    <lineage>
        <taxon>Bacteria</taxon>
        <taxon>Pseudomonadati</taxon>
        <taxon>Pseudomonadota</taxon>
        <taxon>Gammaproteobacteria</taxon>
        <taxon>Lysobacterales</taxon>
        <taxon>Lysobacteraceae</taxon>
        <taxon>Luteimonas</taxon>
    </lineage>
</organism>
<feature type="region of interest" description="Disordered" evidence="1">
    <location>
        <begin position="232"/>
        <end position="276"/>
    </location>
</feature>
<accession>A0A4R5U4A4</accession>
<dbReference type="AlphaFoldDB" id="A0A4R5U4A4"/>